<evidence type="ECO:0000256" key="5">
    <source>
        <dbReference type="ARBA" id="ARBA00022692"/>
    </source>
</evidence>
<comment type="caution">
    <text evidence="12">The sequence shown here is derived from an EMBL/GenBank/DDBJ whole genome shotgun (WGS) entry which is preliminary data.</text>
</comment>
<keyword evidence="5 9" id="KW-0812">Transmembrane</keyword>
<dbReference type="OrthoDB" id="9811198at2"/>
<dbReference type="AlphaFoldDB" id="A0A0A8DXX3"/>
<name>A0A0A8DXX3_9XANT</name>
<protein>
    <recommendedName>
        <fullName evidence="3 9">Protein MgtC</fullName>
    </recommendedName>
</protein>
<dbReference type="EMBL" id="MDEK01000022">
    <property type="protein sequence ID" value="PPU80151.1"/>
    <property type="molecule type" value="Genomic_DNA"/>
</dbReference>
<evidence type="ECO:0000256" key="1">
    <source>
        <dbReference type="ARBA" id="ARBA00004651"/>
    </source>
</evidence>
<gene>
    <name evidence="12" type="ORF">XsacCFBP4641_19445</name>
</gene>
<evidence type="ECO:0000313" key="13">
    <source>
        <dbReference type="Proteomes" id="UP000247346"/>
    </source>
</evidence>
<keyword evidence="12" id="KW-0489">Methyltransferase</keyword>
<feature type="transmembrane region" description="Helical" evidence="9">
    <location>
        <begin position="112"/>
        <end position="139"/>
    </location>
</feature>
<dbReference type="Proteomes" id="UP000247346">
    <property type="component" value="Unassembled WGS sequence"/>
</dbReference>
<evidence type="ECO:0000256" key="8">
    <source>
        <dbReference type="ARBA" id="ARBA00025369"/>
    </source>
</evidence>
<dbReference type="STRING" id="56458.SB85_13170"/>
<evidence type="ECO:0000256" key="2">
    <source>
        <dbReference type="ARBA" id="ARBA00009298"/>
    </source>
</evidence>
<dbReference type="Pfam" id="PF21770">
    <property type="entry name" value="MgtC_SapB_C"/>
    <property type="match status" value="1"/>
</dbReference>
<dbReference type="InterPro" id="IPR048640">
    <property type="entry name" value="MgtC-like_C"/>
</dbReference>
<sequence>MEALRLFNLGSLLDTLVSLTAAFVLGAIIGFERQVRQRTAGLRTNTLVAVGAAIFVSLGDRLFEIHGGTQGAVQVVAYVVSGIGFLGAGAIMKEGANVTGLNTAATLWGSGAVGACAGAGLVAEAVLAAMFVLLSNTLLRPMVNRINRHPLKESSLEATYMFYAICAREVHGEVRERLIELLEEAHYPAREVEQHPFGQRDVEIAATLYATAVRAEELDEVVQRLEGEPGVQQAFWNAGAEA</sequence>
<dbReference type="GeneID" id="93876961"/>
<comment type="function">
    <text evidence="8">Virulence factor required for growth in low Mg(2+) medium and for intramacrophage survival. May be involved in regulating membrane potential by activating Na(+)/K(+)-ATPase.</text>
</comment>
<dbReference type="Gene3D" id="3.30.70.260">
    <property type="match status" value="1"/>
</dbReference>
<dbReference type="PRINTS" id="PR01837">
    <property type="entry name" value="MGTCSAPBPROT"/>
</dbReference>
<evidence type="ECO:0000313" key="12">
    <source>
        <dbReference type="EMBL" id="PPU80151.1"/>
    </source>
</evidence>
<feature type="transmembrane region" description="Helical" evidence="9">
    <location>
        <begin position="75"/>
        <end position="92"/>
    </location>
</feature>
<evidence type="ECO:0000256" key="4">
    <source>
        <dbReference type="ARBA" id="ARBA00022475"/>
    </source>
</evidence>
<dbReference type="HOGENOM" id="CLU_079292_0_0_6"/>
<feature type="transmembrane region" description="Helical" evidence="9">
    <location>
        <begin position="43"/>
        <end position="63"/>
    </location>
</feature>
<evidence type="ECO:0000259" key="10">
    <source>
        <dbReference type="Pfam" id="PF02308"/>
    </source>
</evidence>
<evidence type="ECO:0000256" key="3">
    <source>
        <dbReference type="ARBA" id="ARBA00013833"/>
    </source>
</evidence>
<dbReference type="Pfam" id="PF02308">
    <property type="entry name" value="MgtC"/>
    <property type="match status" value="1"/>
</dbReference>
<dbReference type="GO" id="GO:0032259">
    <property type="term" value="P:methylation"/>
    <property type="evidence" value="ECO:0007669"/>
    <property type="project" value="UniProtKB-KW"/>
</dbReference>
<keyword evidence="12" id="KW-0808">Transferase</keyword>
<dbReference type="InterPro" id="IPR049177">
    <property type="entry name" value="MgtC_SapB_SrpB_YhiD_N"/>
</dbReference>
<keyword evidence="7 9" id="KW-0472">Membrane</keyword>
<reference evidence="12 13" key="1">
    <citation type="submission" date="2016-08" db="EMBL/GenBank/DDBJ databases">
        <authorList>
            <person name="Seilhamer J.J."/>
        </authorList>
    </citation>
    <scope>NUCLEOTIDE SEQUENCE [LARGE SCALE GENOMIC DNA]</scope>
    <source>
        <strain evidence="12 13">CFBP4641</strain>
    </source>
</reference>
<proteinExistence type="inferred from homology"/>
<organism evidence="12 13">
    <name type="scientific">Xanthomonas sacchari</name>
    <dbReference type="NCBI Taxonomy" id="56458"/>
    <lineage>
        <taxon>Bacteria</taxon>
        <taxon>Pseudomonadati</taxon>
        <taxon>Pseudomonadota</taxon>
        <taxon>Gammaproteobacteria</taxon>
        <taxon>Lysobacterales</taxon>
        <taxon>Lysobacteraceae</taxon>
        <taxon>Xanthomonas</taxon>
    </lineage>
</organism>
<comment type="similarity">
    <text evidence="2 9">Belongs to the MgtC/SapB family.</text>
</comment>
<feature type="domain" description="MgtC/SapB/SrpB/YhiD N-terminal" evidence="10">
    <location>
        <begin position="19"/>
        <end position="143"/>
    </location>
</feature>
<dbReference type="RefSeq" id="WP_010343028.1">
    <property type="nucleotide sequence ID" value="NZ_CP010409.1"/>
</dbReference>
<evidence type="ECO:0000256" key="6">
    <source>
        <dbReference type="ARBA" id="ARBA00022989"/>
    </source>
</evidence>
<dbReference type="InterPro" id="IPR003416">
    <property type="entry name" value="MgtC/SapB/SrpB/YhiD_fam"/>
</dbReference>
<dbReference type="KEGG" id="xsa:SB85_13170"/>
<accession>A0A0A8DXX3</accession>
<dbReference type="GO" id="GO:0005886">
    <property type="term" value="C:plasma membrane"/>
    <property type="evidence" value="ECO:0007669"/>
    <property type="project" value="UniProtKB-SubCell"/>
</dbReference>
<feature type="transmembrane region" description="Helical" evidence="9">
    <location>
        <begin position="12"/>
        <end position="31"/>
    </location>
</feature>
<comment type="subcellular location">
    <subcellularLocation>
        <location evidence="9">Cell inner membrane</location>
        <topology evidence="9">Multi-pass membrane protein</topology>
    </subcellularLocation>
    <subcellularLocation>
        <location evidence="1">Cell membrane</location>
        <topology evidence="1">Multi-pass membrane protein</topology>
    </subcellularLocation>
</comment>
<dbReference type="GO" id="GO:0008168">
    <property type="term" value="F:methyltransferase activity"/>
    <property type="evidence" value="ECO:0007669"/>
    <property type="project" value="UniProtKB-KW"/>
</dbReference>
<evidence type="ECO:0000259" key="11">
    <source>
        <dbReference type="Pfam" id="PF21770"/>
    </source>
</evidence>
<feature type="domain" description="MgtC-like C-terminal" evidence="11">
    <location>
        <begin position="160"/>
        <end position="236"/>
    </location>
</feature>
<keyword evidence="9" id="KW-0997">Cell inner membrane</keyword>
<keyword evidence="6 9" id="KW-1133">Transmembrane helix</keyword>
<dbReference type="PANTHER" id="PTHR33778">
    <property type="entry name" value="PROTEIN MGTC"/>
    <property type="match status" value="1"/>
</dbReference>
<evidence type="ECO:0000256" key="9">
    <source>
        <dbReference type="RuleBase" id="RU365041"/>
    </source>
</evidence>
<keyword evidence="4" id="KW-1003">Cell membrane</keyword>
<evidence type="ECO:0000256" key="7">
    <source>
        <dbReference type="ARBA" id="ARBA00023136"/>
    </source>
</evidence>
<dbReference type="PANTHER" id="PTHR33778:SF3">
    <property type="entry name" value="PROTEIN MGTC"/>
    <property type="match status" value="1"/>
</dbReference>